<feature type="chain" id="PRO_5043030268" evidence="1">
    <location>
        <begin position="31"/>
        <end position="374"/>
    </location>
</feature>
<dbReference type="CDD" id="cd12810">
    <property type="entry name" value="Esterase_713_like-3"/>
    <property type="match status" value="1"/>
</dbReference>
<feature type="domain" description="AB hydrolase-1" evidence="2">
    <location>
        <begin position="90"/>
        <end position="269"/>
    </location>
</feature>
<reference evidence="3 4" key="1">
    <citation type="submission" date="2018-08" db="EMBL/GenBank/DDBJ databases">
        <title>Genomic Encyclopedia of Archaeal and Bacterial Type Strains, Phase II (KMG-II): from individual species to whole genera.</title>
        <authorList>
            <person name="Goeker M."/>
        </authorList>
    </citation>
    <scope>NUCLEOTIDE SEQUENCE [LARGE SCALE GENOMIC DNA]</scope>
    <source>
        <strain evidence="3 4">DSM 582</strain>
    </source>
</reference>
<dbReference type="PANTHER" id="PTHR43194:SF4">
    <property type="entry name" value="AB HYDROLASE-1 DOMAIN-CONTAINING PROTEIN"/>
    <property type="match status" value="1"/>
</dbReference>
<dbReference type="GO" id="GO:0016787">
    <property type="term" value="F:hydrolase activity"/>
    <property type="evidence" value="ECO:0007669"/>
    <property type="project" value="UniProtKB-KW"/>
</dbReference>
<dbReference type="PANTHER" id="PTHR43194">
    <property type="entry name" value="HYDROLASE ALPHA/BETA FOLD FAMILY"/>
    <property type="match status" value="1"/>
</dbReference>
<accession>A0AAQ0HHA7</accession>
<protein>
    <submittedName>
        <fullName evidence="3">Alpha/beta hydrolase family protein</fullName>
    </submittedName>
</protein>
<dbReference type="Proteomes" id="UP000256794">
    <property type="component" value="Unassembled WGS sequence"/>
</dbReference>
<dbReference type="InterPro" id="IPR050228">
    <property type="entry name" value="Carboxylesterase_BioH"/>
</dbReference>
<evidence type="ECO:0000256" key="1">
    <source>
        <dbReference type="SAM" id="SignalP"/>
    </source>
</evidence>
<keyword evidence="3" id="KW-0378">Hydrolase</keyword>
<evidence type="ECO:0000313" key="3">
    <source>
        <dbReference type="EMBL" id="REG45774.1"/>
    </source>
</evidence>
<sequence>MKQMTGLSGSFKGAVFGLASLIMTSSAVFAQGEPMTIVEQGSFFVGGHSLQAAGEFDAGALGYTDKGQTFWKDQMYVQYQIPADARKLPIVLVHGGGGTGRVWETTPDGREGYQTIFLRRGFPVYIVDAPRRGRSGYPSYNGPFGQLDGDEIIPNRTQRAGIQYAWSRWRIGPKYPEVFPVQQFDVESIESFIQHLVPDVNRDPDAVVQALVALLEKIGPAILVTHSESGIYGWKTATLSDNVKGIVSYEPGFVFPEDSMPDPIPLFEGEMVAGSVVSNDEFAKLANIPIQIVYGDNIPSEPIPDIPADGRRAQVVASQLFADSLNGIGGNASILPLPSVGLFGNSHFMFSDLNNLQVADQLSKFLAENELDQR</sequence>
<organism evidence="3 4">
    <name type="scientific">Paracoccus versutus</name>
    <name type="common">Thiobacillus versutus</name>
    <dbReference type="NCBI Taxonomy" id="34007"/>
    <lineage>
        <taxon>Bacteria</taxon>
        <taxon>Pseudomonadati</taxon>
        <taxon>Pseudomonadota</taxon>
        <taxon>Alphaproteobacteria</taxon>
        <taxon>Rhodobacterales</taxon>
        <taxon>Paracoccaceae</taxon>
        <taxon>Paracoccus</taxon>
    </lineage>
</organism>
<dbReference type="Pfam" id="PF12697">
    <property type="entry name" value="Abhydrolase_6"/>
    <property type="match status" value="1"/>
</dbReference>
<keyword evidence="4" id="KW-1185">Reference proteome</keyword>
<evidence type="ECO:0000259" key="2">
    <source>
        <dbReference type="Pfam" id="PF12697"/>
    </source>
</evidence>
<feature type="signal peptide" evidence="1">
    <location>
        <begin position="1"/>
        <end position="30"/>
    </location>
</feature>
<gene>
    <name evidence="3" type="ORF">ATH84_101942</name>
</gene>
<proteinExistence type="predicted"/>
<dbReference type="InterPro" id="IPR029058">
    <property type="entry name" value="AB_hydrolase_fold"/>
</dbReference>
<dbReference type="InterPro" id="IPR000073">
    <property type="entry name" value="AB_hydrolase_1"/>
</dbReference>
<name>A0AAQ0HHA7_PARVE</name>
<dbReference type="Gene3D" id="3.40.50.1820">
    <property type="entry name" value="alpha/beta hydrolase"/>
    <property type="match status" value="1"/>
</dbReference>
<evidence type="ECO:0000313" key="4">
    <source>
        <dbReference type="Proteomes" id="UP000256794"/>
    </source>
</evidence>
<dbReference type="RefSeq" id="WP_166436111.1">
    <property type="nucleotide sequence ID" value="NZ_CP035286.1"/>
</dbReference>
<comment type="caution">
    <text evidence="3">The sequence shown here is derived from an EMBL/GenBank/DDBJ whole genome shotgun (WGS) entry which is preliminary data.</text>
</comment>
<dbReference type="AlphaFoldDB" id="A0AAQ0HHA7"/>
<dbReference type="SUPFAM" id="SSF53474">
    <property type="entry name" value="alpha/beta-Hydrolases"/>
    <property type="match status" value="1"/>
</dbReference>
<keyword evidence="1" id="KW-0732">Signal</keyword>
<dbReference type="EMBL" id="QUMX01000019">
    <property type="protein sequence ID" value="REG45774.1"/>
    <property type="molecule type" value="Genomic_DNA"/>
</dbReference>